<name>A0A1A9W7A2_9MUSC</name>
<keyword evidence="3" id="KW-1185">Reference proteome</keyword>
<evidence type="ECO:0000313" key="2">
    <source>
        <dbReference type="EnsemblMetazoa" id="GBRI008691-PA"/>
    </source>
</evidence>
<evidence type="ECO:0000313" key="3">
    <source>
        <dbReference type="Proteomes" id="UP000091820"/>
    </source>
</evidence>
<keyword evidence="1" id="KW-0472">Membrane</keyword>
<dbReference type="AlphaFoldDB" id="A0A1A9W7A2"/>
<organism evidence="2 3">
    <name type="scientific">Glossina brevipalpis</name>
    <dbReference type="NCBI Taxonomy" id="37001"/>
    <lineage>
        <taxon>Eukaryota</taxon>
        <taxon>Metazoa</taxon>
        <taxon>Ecdysozoa</taxon>
        <taxon>Arthropoda</taxon>
        <taxon>Hexapoda</taxon>
        <taxon>Insecta</taxon>
        <taxon>Pterygota</taxon>
        <taxon>Neoptera</taxon>
        <taxon>Endopterygota</taxon>
        <taxon>Diptera</taxon>
        <taxon>Brachycera</taxon>
        <taxon>Muscomorpha</taxon>
        <taxon>Hippoboscoidea</taxon>
        <taxon>Glossinidae</taxon>
        <taxon>Glossina</taxon>
    </lineage>
</organism>
<sequence length="147" mass="16574">MACDTQYNDDDDDDDDDAAAAISAAAAIEFLFICIVLCNHCVVRKINILIVTREVPHYDENNRFKCNSIRDSKRSFIAASYRMKLYFYGISSANKPKNHGGSDSFDEESAGSRLNKPLLATYAHVILNDQGTQSYKAAYLKPRKYMQ</sequence>
<reference evidence="2" key="2">
    <citation type="submission" date="2020-05" db="UniProtKB">
        <authorList>
            <consortium name="EnsemblMetazoa"/>
        </authorList>
    </citation>
    <scope>IDENTIFICATION</scope>
    <source>
        <strain evidence="2">IAEA</strain>
    </source>
</reference>
<keyword evidence="1" id="KW-1133">Transmembrane helix</keyword>
<dbReference type="Proteomes" id="UP000091820">
    <property type="component" value="Unassembled WGS sequence"/>
</dbReference>
<feature type="transmembrane region" description="Helical" evidence="1">
    <location>
        <begin position="20"/>
        <end position="43"/>
    </location>
</feature>
<keyword evidence="1" id="KW-0812">Transmembrane</keyword>
<dbReference type="EnsemblMetazoa" id="GBRI008691-RA">
    <property type="protein sequence ID" value="GBRI008691-PA"/>
    <property type="gene ID" value="GBRI008691"/>
</dbReference>
<reference evidence="3" key="1">
    <citation type="submission" date="2014-03" db="EMBL/GenBank/DDBJ databases">
        <authorList>
            <person name="Aksoy S."/>
            <person name="Warren W."/>
            <person name="Wilson R.K."/>
        </authorList>
    </citation>
    <scope>NUCLEOTIDE SEQUENCE [LARGE SCALE GENOMIC DNA]</scope>
    <source>
        <strain evidence="3">IAEA</strain>
    </source>
</reference>
<evidence type="ECO:0000256" key="1">
    <source>
        <dbReference type="SAM" id="Phobius"/>
    </source>
</evidence>
<accession>A0A1A9W7A2</accession>
<proteinExistence type="predicted"/>
<dbReference type="VEuPathDB" id="VectorBase:GBRI008691"/>
<protein>
    <submittedName>
        <fullName evidence="2">Uncharacterized protein</fullName>
    </submittedName>
</protein>